<dbReference type="InterPro" id="IPR050709">
    <property type="entry name" value="Biotin_Carboxyl_Carrier/Decarb"/>
</dbReference>
<evidence type="ECO:0000313" key="3">
    <source>
        <dbReference type="EMBL" id="QCD42231.1"/>
    </source>
</evidence>
<keyword evidence="4" id="KW-1185">Reference proteome</keyword>
<dbReference type="Gene3D" id="2.40.50.100">
    <property type="match status" value="1"/>
</dbReference>
<sequence>MKEYKYRINGNLYTVKIGDIDNNLAKVEVNGVPYKVELQKTEKPVNIVTAPRPSAAPRTESGAKVINKPKVKAGGYTVEAPLPGVVISVNVKVGDTVSSSDTVAVLEAMKMENAIHAGQDGKVAAINVNAGDSVLQGTALITLE</sequence>
<evidence type="ECO:0000259" key="2">
    <source>
        <dbReference type="PROSITE" id="PS50968"/>
    </source>
</evidence>
<feature type="domain" description="Lipoyl-binding" evidence="2">
    <location>
        <begin position="68"/>
        <end position="144"/>
    </location>
</feature>
<gene>
    <name evidence="3" type="ORF">E7747_08040</name>
</gene>
<dbReference type="AlphaFoldDB" id="A0A4P7W2P4"/>
<dbReference type="KEGG" id="ddb:E7747_08040"/>
<dbReference type="PANTHER" id="PTHR45266">
    <property type="entry name" value="OXALOACETATE DECARBOXYLASE ALPHA CHAIN"/>
    <property type="match status" value="1"/>
</dbReference>
<reference evidence="4" key="1">
    <citation type="submission" date="2019-02" db="EMBL/GenBank/DDBJ databases">
        <title>Isolation and identification of novel species under the genus Muribaculum.</title>
        <authorList>
            <person name="Miyake S."/>
            <person name="Ding Y."/>
            <person name="Low A."/>
            <person name="Soh M."/>
            <person name="Seedorf H."/>
        </authorList>
    </citation>
    <scope>NUCLEOTIDE SEQUENCE [LARGE SCALE GENOMIC DNA]</scope>
    <source>
        <strain evidence="4">H5</strain>
    </source>
</reference>
<dbReference type="InterPro" id="IPR011053">
    <property type="entry name" value="Single_hybrid_motif"/>
</dbReference>
<evidence type="ECO:0000313" key="4">
    <source>
        <dbReference type="Proteomes" id="UP000297149"/>
    </source>
</evidence>
<dbReference type="RefSeq" id="WP_136415293.1">
    <property type="nucleotide sequence ID" value="NZ_CP039396.1"/>
</dbReference>
<accession>A0A4P7W2P4</accession>
<name>A0A4P7W2P4_9BACT</name>
<dbReference type="InterPro" id="IPR000089">
    <property type="entry name" value="Biotin_lipoyl"/>
</dbReference>
<dbReference type="CDD" id="cd06850">
    <property type="entry name" value="biotinyl_domain"/>
    <property type="match status" value="1"/>
</dbReference>
<organism evidence="3 4">
    <name type="scientific">Duncaniella dubosii</name>
    <dbReference type="NCBI Taxonomy" id="2518971"/>
    <lineage>
        <taxon>Bacteria</taxon>
        <taxon>Pseudomonadati</taxon>
        <taxon>Bacteroidota</taxon>
        <taxon>Bacteroidia</taxon>
        <taxon>Bacteroidales</taxon>
        <taxon>Muribaculaceae</taxon>
        <taxon>Duncaniella</taxon>
    </lineage>
</organism>
<dbReference type="PROSITE" id="PS50968">
    <property type="entry name" value="BIOTINYL_LIPOYL"/>
    <property type="match status" value="1"/>
</dbReference>
<dbReference type="FunFam" id="2.40.50.100:FF:000003">
    <property type="entry name" value="Acetyl-CoA carboxylase biotin carboxyl carrier protein"/>
    <property type="match status" value="1"/>
</dbReference>
<dbReference type="PANTHER" id="PTHR45266:SF3">
    <property type="entry name" value="OXALOACETATE DECARBOXYLASE ALPHA CHAIN"/>
    <property type="match status" value="1"/>
</dbReference>
<dbReference type="Proteomes" id="UP000297149">
    <property type="component" value="Chromosome"/>
</dbReference>
<keyword evidence="1" id="KW-0092">Biotin</keyword>
<proteinExistence type="predicted"/>
<dbReference type="SUPFAM" id="SSF51230">
    <property type="entry name" value="Single hybrid motif"/>
    <property type="match status" value="1"/>
</dbReference>
<protein>
    <submittedName>
        <fullName evidence="3">Acetyl-CoA carboxylase biotin carboxyl carrier protein subunit</fullName>
    </submittedName>
</protein>
<dbReference type="Pfam" id="PF00364">
    <property type="entry name" value="Biotin_lipoyl"/>
    <property type="match status" value="1"/>
</dbReference>
<evidence type="ECO:0000256" key="1">
    <source>
        <dbReference type="ARBA" id="ARBA00023267"/>
    </source>
</evidence>
<dbReference type="EMBL" id="CP039396">
    <property type="protein sequence ID" value="QCD42231.1"/>
    <property type="molecule type" value="Genomic_DNA"/>
</dbReference>